<sequence>MNKKILLICASLWNVALYAVTTASVTSSHINDETKAFQQCQHYIQQLGNRHVHGHPIDCKLMNHNAQEWLCMEQQQLKLHVPEQQAMKRCFRTAPAARIMQQQHVNTRGITANSACVIAFSTFSKFYPGDDRLALLSKQCYSTRRTALEWLCMNHFAEGGNSYNYAAGQCFPR</sequence>
<dbReference type="Proteomes" id="UP001595758">
    <property type="component" value="Unassembled WGS sequence"/>
</dbReference>
<name>A0ABV8CF04_9GAMM</name>
<organism evidence="2 3">
    <name type="scientific">Legionella dresdenensis</name>
    <dbReference type="NCBI Taxonomy" id="450200"/>
    <lineage>
        <taxon>Bacteria</taxon>
        <taxon>Pseudomonadati</taxon>
        <taxon>Pseudomonadota</taxon>
        <taxon>Gammaproteobacteria</taxon>
        <taxon>Legionellales</taxon>
        <taxon>Legionellaceae</taxon>
        <taxon>Legionella</taxon>
    </lineage>
</organism>
<evidence type="ECO:0000313" key="2">
    <source>
        <dbReference type="EMBL" id="MFC3908853.1"/>
    </source>
</evidence>
<protein>
    <submittedName>
        <fullName evidence="2">Uncharacterized protein</fullName>
    </submittedName>
</protein>
<evidence type="ECO:0000313" key="3">
    <source>
        <dbReference type="Proteomes" id="UP001595758"/>
    </source>
</evidence>
<evidence type="ECO:0000256" key="1">
    <source>
        <dbReference type="SAM" id="SignalP"/>
    </source>
</evidence>
<reference evidence="3" key="1">
    <citation type="journal article" date="2019" name="Int. J. Syst. Evol. Microbiol.">
        <title>The Global Catalogue of Microorganisms (GCM) 10K type strain sequencing project: providing services to taxonomists for standard genome sequencing and annotation.</title>
        <authorList>
            <consortium name="The Broad Institute Genomics Platform"/>
            <consortium name="The Broad Institute Genome Sequencing Center for Infectious Disease"/>
            <person name="Wu L."/>
            <person name="Ma J."/>
        </authorList>
    </citation>
    <scope>NUCLEOTIDE SEQUENCE [LARGE SCALE GENOMIC DNA]</scope>
    <source>
        <strain evidence="3">CCUG 59858</strain>
    </source>
</reference>
<proteinExistence type="predicted"/>
<comment type="caution">
    <text evidence="2">The sequence shown here is derived from an EMBL/GenBank/DDBJ whole genome shotgun (WGS) entry which is preliminary data.</text>
</comment>
<feature type="chain" id="PRO_5046202175" evidence="1">
    <location>
        <begin position="20"/>
        <end position="173"/>
    </location>
</feature>
<feature type="signal peptide" evidence="1">
    <location>
        <begin position="1"/>
        <end position="19"/>
    </location>
</feature>
<accession>A0ABV8CF04</accession>
<gene>
    <name evidence="2" type="ORF">ACFORL_07160</name>
</gene>
<dbReference type="RefSeq" id="WP_382342530.1">
    <property type="nucleotide sequence ID" value="NZ_JBHSAB010000014.1"/>
</dbReference>
<dbReference type="EMBL" id="JBHSAB010000014">
    <property type="protein sequence ID" value="MFC3908853.1"/>
    <property type="molecule type" value="Genomic_DNA"/>
</dbReference>
<keyword evidence="1" id="KW-0732">Signal</keyword>
<keyword evidence="3" id="KW-1185">Reference proteome</keyword>